<evidence type="ECO:0000256" key="12">
    <source>
        <dbReference type="ARBA" id="ARBA00034808"/>
    </source>
</evidence>
<evidence type="ECO:0000313" key="16">
    <source>
        <dbReference type="EMBL" id="ARQ98019.1"/>
    </source>
</evidence>
<dbReference type="EMBL" id="CP015578">
    <property type="protein sequence ID" value="ARQ98019.1"/>
    <property type="molecule type" value="Genomic_DNA"/>
</dbReference>
<keyword evidence="8" id="KW-0238">DNA-binding</keyword>
<evidence type="ECO:0000256" key="14">
    <source>
        <dbReference type="PROSITE-ProRule" id="PRU00560"/>
    </source>
</evidence>
<sequence length="921" mass="106612">MKFENYLCLEASAGSGKTFALSVRYIALLLKGNHPRKILALTFTNKAANEMKHRITDTFCNLHLSKCDGERNAICELLGKSKEEVLALRDKFMADFLSSELKISTFDSFFATILRQFSLNLGLMPDFNSLNDNSIEVKSEFKRLLNSNSMMSKVAKYLYYTNSKENALFEKLALLSQTKFDKFDAPWPSSENAMDRYNELCDVALKLSSDKYYVANFNKNLSLNEIVEKAVVKDIDKKYFNKVRDNAEFNAARDEFISALKEYYLALEKYEISQISYFVDLYKKAIANVNRRENSLSFADITNWVNELLTNKNKQNIDMLYFRLDAKIRHILIDEFQDTDIKQYEILEPLIAESLSGIGQSGVGSFFYVGDIKQSIYRFRGGQSGLFNKLTIKFPQIKTQSLDKNYRSNKEIVEYVNTIFKNKYPHYIDQIPNSKDDGYVGVVKFDREKEKYLEAIYDSINYLSKFGVKYEDMAILCWKNSDIYNIKDYLEAKGLEVSTQTTNNLIKSANVAAVVAFLKYSIFGDEIYLNTQYEITKTKKAKLELKSDASVAQTLKFIAKYLELEPCDVDLLKLYEISSKYSDIYDFAFNIDNDQTTSAKNSQKGITIMTVHKSKGLQFEHVIVLDYIGKENSQKDKFLMEYNLGTDSWDIRLANKVFEYLGDENYIQLQNRQKELDRKEVINKIYVALTRAKHSLIILAKDNPNGNNISYFTEYESNGKAVEYLNLDEYKSGIIKPNSDKKQESKPQITDLKPFEKIAPQEILTSDKPKESLNLDSIYFGKALHYYLESIDFADFNSLKIAQNCLYNKFGAFIDQDGLKDIKDRVDRLLNNPQFLEIIKDKRLYQEQDIGFNGVLKRIDLLCVNNDEIEIIDYKSSLKNSDEHKEQVREYLDILSQIYPQKKLKASIVYILHDKIQISKL</sequence>
<protein>
    <recommendedName>
        <fullName evidence="12">DNA 3'-5' helicase</fullName>
        <ecNumber evidence="12">5.6.2.4</ecNumber>
    </recommendedName>
</protein>
<dbReference type="GO" id="GO:0003677">
    <property type="term" value="F:DNA binding"/>
    <property type="evidence" value="ECO:0007669"/>
    <property type="project" value="UniProtKB-KW"/>
</dbReference>
<dbReference type="AlphaFoldDB" id="A0A1X9SP58"/>
<evidence type="ECO:0000256" key="2">
    <source>
        <dbReference type="ARBA" id="ARBA00022741"/>
    </source>
</evidence>
<keyword evidence="9" id="KW-0234">DNA repair</keyword>
<dbReference type="GO" id="GO:0043138">
    <property type="term" value="F:3'-5' DNA helicase activity"/>
    <property type="evidence" value="ECO:0007669"/>
    <property type="project" value="UniProtKB-EC"/>
</dbReference>
<dbReference type="InterPro" id="IPR014016">
    <property type="entry name" value="UvrD-like_ATP-bd"/>
</dbReference>
<dbReference type="PANTHER" id="PTHR11070:SF67">
    <property type="entry name" value="DNA 3'-5' HELICASE"/>
    <property type="match status" value="1"/>
</dbReference>
<name>A0A1X9SP58_9BACT</name>
<organism evidence="16 17">
    <name type="scientific">Campylobacter lanienae NCTC 13004</name>
    <dbReference type="NCBI Taxonomy" id="1031753"/>
    <lineage>
        <taxon>Bacteria</taxon>
        <taxon>Pseudomonadati</taxon>
        <taxon>Campylobacterota</taxon>
        <taxon>Epsilonproteobacteria</taxon>
        <taxon>Campylobacterales</taxon>
        <taxon>Campylobacteraceae</taxon>
        <taxon>Campylobacter</taxon>
    </lineage>
</organism>
<gene>
    <name evidence="16" type="primary">addA</name>
    <name evidence="16" type="ORF">CLAN_1296</name>
</gene>
<keyword evidence="7 14" id="KW-0067">ATP-binding</keyword>
<evidence type="ECO:0000256" key="1">
    <source>
        <dbReference type="ARBA" id="ARBA00022722"/>
    </source>
</evidence>
<dbReference type="Gene3D" id="3.90.320.10">
    <property type="match status" value="1"/>
</dbReference>
<evidence type="ECO:0000256" key="13">
    <source>
        <dbReference type="ARBA" id="ARBA00048988"/>
    </source>
</evidence>
<dbReference type="Gene3D" id="3.40.50.300">
    <property type="entry name" value="P-loop containing nucleotide triphosphate hydrolases"/>
    <property type="match status" value="4"/>
</dbReference>
<dbReference type="RefSeq" id="WP_167368944.1">
    <property type="nucleotide sequence ID" value="NZ_CP015578.1"/>
</dbReference>
<dbReference type="NCBIfam" id="NF010487">
    <property type="entry name" value="PRK13909.1-4"/>
    <property type="match status" value="1"/>
</dbReference>
<dbReference type="SUPFAM" id="SSF52540">
    <property type="entry name" value="P-loop containing nucleoside triphosphate hydrolases"/>
    <property type="match status" value="1"/>
</dbReference>
<dbReference type="InterPro" id="IPR011604">
    <property type="entry name" value="PDDEXK-like_dom_sf"/>
</dbReference>
<evidence type="ECO:0000259" key="15">
    <source>
        <dbReference type="PROSITE" id="PS51198"/>
    </source>
</evidence>
<comment type="catalytic activity">
    <reaction evidence="11">
        <text>Couples ATP hydrolysis with the unwinding of duplex DNA by translocating in the 3'-5' direction.</text>
        <dbReference type="EC" id="5.6.2.4"/>
    </reaction>
</comment>
<dbReference type="Pfam" id="PF13361">
    <property type="entry name" value="UvrD_C"/>
    <property type="match status" value="2"/>
</dbReference>
<evidence type="ECO:0000256" key="3">
    <source>
        <dbReference type="ARBA" id="ARBA00022763"/>
    </source>
</evidence>
<accession>A0A1X9SP58</accession>
<dbReference type="InterPro" id="IPR011335">
    <property type="entry name" value="Restrct_endonuc-II-like"/>
</dbReference>
<evidence type="ECO:0000256" key="6">
    <source>
        <dbReference type="ARBA" id="ARBA00022839"/>
    </source>
</evidence>
<evidence type="ECO:0000256" key="4">
    <source>
        <dbReference type="ARBA" id="ARBA00022801"/>
    </source>
</evidence>
<proteinExistence type="predicted"/>
<dbReference type="InterPro" id="IPR027417">
    <property type="entry name" value="P-loop_NTPase"/>
</dbReference>
<dbReference type="EC" id="5.6.2.4" evidence="12"/>
<dbReference type="NCBIfam" id="NF010485">
    <property type="entry name" value="PRK13909.1-2"/>
    <property type="match status" value="1"/>
</dbReference>
<evidence type="ECO:0000256" key="10">
    <source>
        <dbReference type="ARBA" id="ARBA00023235"/>
    </source>
</evidence>
<evidence type="ECO:0000256" key="8">
    <source>
        <dbReference type="ARBA" id="ARBA00023125"/>
    </source>
</evidence>
<dbReference type="GO" id="GO:0016887">
    <property type="term" value="F:ATP hydrolysis activity"/>
    <property type="evidence" value="ECO:0007669"/>
    <property type="project" value="RHEA"/>
</dbReference>
<evidence type="ECO:0000256" key="9">
    <source>
        <dbReference type="ARBA" id="ARBA00023204"/>
    </source>
</evidence>
<feature type="domain" description="UvrD-like helicase ATP-binding" evidence="15">
    <location>
        <begin position="1"/>
        <end position="409"/>
    </location>
</feature>
<reference evidence="17" key="1">
    <citation type="journal article" date="2017" name="Genome Biol. Evol.">
        <title>Comparative Genomic Analysis Identifies a Campylobacter Clade Deficient in Selenium Metabolism.</title>
        <authorList>
            <person name="Miller W.G."/>
            <person name="Yee E."/>
            <person name="Lopes B.S."/>
            <person name="Chapman M.H."/>
            <person name="Huynh S."/>
            <person name="Bono J.L."/>
            <person name="Parker C.T."/>
            <person name="Strachan N.J.C."/>
            <person name="Forbes K.J."/>
        </authorList>
    </citation>
    <scope>NUCLEOTIDE SEQUENCE [LARGE SCALE GENOMIC DNA]</scope>
    <source>
        <strain evidence="17">NCTC 13004</strain>
    </source>
</reference>
<keyword evidence="2 14" id="KW-0547">Nucleotide-binding</keyword>
<dbReference type="KEGG" id="clx:CLAN_1296"/>
<dbReference type="GO" id="GO:0000725">
    <property type="term" value="P:recombinational repair"/>
    <property type="evidence" value="ECO:0007669"/>
    <property type="project" value="TreeGrafter"/>
</dbReference>
<dbReference type="Pfam" id="PF00580">
    <property type="entry name" value="UvrD-helicase"/>
    <property type="match status" value="1"/>
</dbReference>
<dbReference type="InterPro" id="IPR000212">
    <property type="entry name" value="DNA_helicase_UvrD/REP"/>
</dbReference>
<comment type="catalytic activity">
    <reaction evidence="13">
        <text>ATP + H2O = ADP + phosphate + H(+)</text>
        <dbReference type="Rhea" id="RHEA:13065"/>
        <dbReference type="ChEBI" id="CHEBI:15377"/>
        <dbReference type="ChEBI" id="CHEBI:15378"/>
        <dbReference type="ChEBI" id="CHEBI:30616"/>
        <dbReference type="ChEBI" id="CHEBI:43474"/>
        <dbReference type="ChEBI" id="CHEBI:456216"/>
        <dbReference type="EC" id="5.6.2.4"/>
    </reaction>
</comment>
<keyword evidence="6 16" id="KW-0269">Exonuclease</keyword>
<dbReference type="GeneID" id="46921763"/>
<dbReference type="SUPFAM" id="SSF52980">
    <property type="entry name" value="Restriction endonuclease-like"/>
    <property type="match status" value="1"/>
</dbReference>
<evidence type="ECO:0000256" key="5">
    <source>
        <dbReference type="ARBA" id="ARBA00022806"/>
    </source>
</evidence>
<keyword evidence="4 14" id="KW-0378">Hydrolase</keyword>
<dbReference type="GO" id="GO:0004527">
    <property type="term" value="F:exonuclease activity"/>
    <property type="evidence" value="ECO:0007669"/>
    <property type="project" value="UniProtKB-KW"/>
</dbReference>
<keyword evidence="1" id="KW-0540">Nuclease</keyword>
<evidence type="ECO:0000256" key="11">
    <source>
        <dbReference type="ARBA" id="ARBA00034617"/>
    </source>
</evidence>
<keyword evidence="10" id="KW-0413">Isomerase</keyword>
<dbReference type="GO" id="GO:0005829">
    <property type="term" value="C:cytosol"/>
    <property type="evidence" value="ECO:0007669"/>
    <property type="project" value="TreeGrafter"/>
</dbReference>
<dbReference type="PROSITE" id="PS51198">
    <property type="entry name" value="UVRD_HELICASE_ATP_BIND"/>
    <property type="match status" value="1"/>
</dbReference>
<evidence type="ECO:0000313" key="17">
    <source>
        <dbReference type="Proteomes" id="UP000202031"/>
    </source>
</evidence>
<dbReference type="InterPro" id="IPR014017">
    <property type="entry name" value="DNA_helicase_UvrD-like_C"/>
</dbReference>
<evidence type="ECO:0000256" key="7">
    <source>
        <dbReference type="ARBA" id="ARBA00022840"/>
    </source>
</evidence>
<keyword evidence="5 14" id="KW-0347">Helicase</keyword>
<keyword evidence="3" id="KW-0227">DNA damage</keyword>
<reference evidence="17" key="2">
    <citation type="journal article" date="2017" name="Genome Biol. Evol.">
        <title>Comparative genomic analysis identifies a Campylobacter clade deficient in selenium metabolism.</title>
        <authorList>
            <person name="Miller W.G."/>
            <person name="Yee E."/>
            <person name="Lopes B.S."/>
            <person name="Chapman M.H."/>
            <person name="Huynh S."/>
            <person name="Bono J.L."/>
            <person name="Parker C.T."/>
            <person name="Strachan N.J.C."/>
            <person name="Forbes K.J."/>
        </authorList>
    </citation>
    <scope>NUCLEOTIDE SEQUENCE [LARGE SCALE GENOMIC DNA]</scope>
    <source>
        <strain evidence="17">NCTC 13004</strain>
    </source>
</reference>
<dbReference type="Proteomes" id="UP000202031">
    <property type="component" value="Chromosome"/>
</dbReference>
<dbReference type="PANTHER" id="PTHR11070">
    <property type="entry name" value="UVRD / RECB / PCRA DNA HELICASE FAMILY MEMBER"/>
    <property type="match status" value="1"/>
</dbReference>
<feature type="binding site" evidence="14">
    <location>
        <begin position="11"/>
        <end position="18"/>
    </location>
    <ligand>
        <name>ATP</name>
        <dbReference type="ChEBI" id="CHEBI:30616"/>
    </ligand>
</feature>
<dbReference type="GO" id="GO:0005524">
    <property type="term" value="F:ATP binding"/>
    <property type="evidence" value="ECO:0007669"/>
    <property type="project" value="UniProtKB-UniRule"/>
</dbReference>